<gene>
    <name evidence="3" type="ORF">LSH36_246g00015</name>
</gene>
<keyword evidence="1" id="KW-0732">Signal</keyword>
<feature type="signal peptide" evidence="1">
    <location>
        <begin position="1"/>
        <end position="23"/>
    </location>
</feature>
<dbReference type="PANTHER" id="PTHR46825">
    <property type="entry name" value="D-ALANYL-D-ALANINE-CARBOXYPEPTIDASE/ENDOPEPTIDASE AMPH"/>
    <property type="match status" value="1"/>
</dbReference>
<dbReference type="Gene3D" id="3.40.710.10">
    <property type="entry name" value="DD-peptidase/beta-lactamase superfamily"/>
    <property type="match status" value="1"/>
</dbReference>
<name>A0AAD9JLH1_9ANNE</name>
<dbReference type="SUPFAM" id="SSF56601">
    <property type="entry name" value="beta-lactamase/transpeptidase-like"/>
    <property type="match status" value="1"/>
</dbReference>
<dbReference type="PANTHER" id="PTHR46825:SF15">
    <property type="entry name" value="BETA-LACTAMASE-RELATED DOMAIN-CONTAINING PROTEIN"/>
    <property type="match status" value="1"/>
</dbReference>
<dbReference type="InterPro" id="IPR012338">
    <property type="entry name" value="Beta-lactam/transpept-like"/>
</dbReference>
<dbReference type="EMBL" id="JAODUP010000246">
    <property type="protein sequence ID" value="KAK2155187.1"/>
    <property type="molecule type" value="Genomic_DNA"/>
</dbReference>
<evidence type="ECO:0000313" key="3">
    <source>
        <dbReference type="EMBL" id="KAK2155187.1"/>
    </source>
</evidence>
<feature type="domain" description="Beta-lactamase-related" evidence="2">
    <location>
        <begin position="34"/>
        <end position="375"/>
    </location>
</feature>
<evidence type="ECO:0000259" key="2">
    <source>
        <dbReference type="Pfam" id="PF00144"/>
    </source>
</evidence>
<keyword evidence="4" id="KW-1185">Reference proteome</keyword>
<comment type="caution">
    <text evidence="3">The sequence shown here is derived from an EMBL/GenBank/DDBJ whole genome shotgun (WGS) entry which is preliminary data.</text>
</comment>
<sequence length="390" mass="44247">MELGIKTRIIILMVASALIQASSKDVGQQLEDSLDELIPTLLACRKLAGVSIAVVRGMETIFIKGYGRVDLDEDDAVTKNTLFGIASLSKAFTATLLGKLLATSKQRYTWDTSIRSILGNDFYLYDRIHTENITIKDLLTHRTGYPSYNSIRHQSALNRYRLVQKMRFLKPTLPFRGQYKYNNLMYGLLTYLTELIGGDTWENLMNRHIFEPLNMTSSTFIYQIELARKDLAKSYKVDYDGNLRQVSPQYHSYWGKIGGSGSVVSNAVDISKWLKALLNKGKAEDGSDVIPEEVIQDCQKPYESIRVSSWDIAYLRPAAPVSYTHFSYGLAWRIGFYRGWRTIHHTGTSMGYLGQITLVPDLGLGIFTSLTGDDPGYTSRRHIHYMLWIC</sequence>
<dbReference type="Pfam" id="PF00144">
    <property type="entry name" value="Beta-lactamase"/>
    <property type="match status" value="1"/>
</dbReference>
<evidence type="ECO:0000256" key="1">
    <source>
        <dbReference type="SAM" id="SignalP"/>
    </source>
</evidence>
<feature type="chain" id="PRO_5042283630" description="Beta-lactamase-related domain-containing protein" evidence="1">
    <location>
        <begin position="24"/>
        <end position="390"/>
    </location>
</feature>
<dbReference type="InterPro" id="IPR050491">
    <property type="entry name" value="AmpC-like"/>
</dbReference>
<evidence type="ECO:0000313" key="4">
    <source>
        <dbReference type="Proteomes" id="UP001208570"/>
    </source>
</evidence>
<dbReference type="AlphaFoldDB" id="A0AAD9JLH1"/>
<dbReference type="Proteomes" id="UP001208570">
    <property type="component" value="Unassembled WGS sequence"/>
</dbReference>
<accession>A0AAD9JLH1</accession>
<protein>
    <recommendedName>
        <fullName evidence="2">Beta-lactamase-related domain-containing protein</fullName>
    </recommendedName>
</protein>
<organism evidence="3 4">
    <name type="scientific">Paralvinella palmiformis</name>
    <dbReference type="NCBI Taxonomy" id="53620"/>
    <lineage>
        <taxon>Eukaryota</taxon>
        <taxon>Metazoa</taxon>
        <taxon>Spiralia</taxon>
        <taxon>Lophotrochozoa</taxon>
        <taxon>Annelida</taxon>
        <taxon>Polychaeta</taxon>
        <taxon>Sedentaria</taxon>
        <taxon>Canalipalpata</taxon>
        <taxon>Terebellida</taxon>
        <taxon>Terebelliformia</taxon>
        <taxon>Alvinellidae</taxon>
        <taxon>Paralvinella</taxon>
    </lineage>
</organism>
<reference evidence="3" key="1">
    <citation type="journal article" date="2023" name="Mol. Biol. Evol.">
        <title>Third-Generation Sequencing Reveals the Adaptive Role of the Epigenome in Three Deep-Sea Polychaetes.</title>
        <authorList>
            <person name="Perez M."/>
            <person name="Aroh O."/>
            <person name="Sun Y."/>
            <person name="Lan Y."/>
            <person name="Juniper S.K."/>
            <person name="Young C.R."/>
            <person name="Angers B."/>
            <person name="Qian P.Y."/>
        </authorList>
    </citation>
    <scope>NUCLEOTIDE SEQUENCE</scope>
    <source>
        <strain evidence="3">P08H-3</strain>
    </source>
</reference>
<dbReference type="InterPro" id="IPR001466">
    <property type="entry name" value="Beta-lactam-related"/>
</dbReference>
<proteinExistence type="predicted"/>